<reference evidence="3 4" key="1">
    <citation type="submission" date="2014-05" db="EMBL/GenBank/DDBJ databases">
        <title>ATOL: Assembling a taxonomically balanced genome-scale reconstruction of the evolutionary history of the Enterobacteriaceae.</title>
        <authorList>
            <person name="Plunkett G.III."/>
            <person name="Neeno-Eckwall E.C."/>
            <person name="Glasner J.D."/>
            <person name="Perna N.T."/>
        </authorList>
    </citation>
    <scope>NUCLEOTIDE SEQUENCE [LARGE SCALE GENOMIC DNA]</scope>
    <source>
        <strain evidence="3 4">ATCC 33320</strain>
    </source>
</reference>
<evidence type="ECO:0000313" key="4">
    <source>
        <dbReference type="Proteomes" id="UP000028653"/>
    </source>
</evidence>
<evidence type="ECO:0000313" key="3">
    <source>
        <dbReference type="EMBL" id="KFC80485.1"/>
    </source>
</evidence>
<feature type="signal peptide" evidence="1">
    <location>
        <begin position="1"/>
        <end position="22"/>
    </location>
</feature>
<keyword evidence="4" id="KW-1185">Reference proteome</keyword>
<sequence>MKNIIVVLAVLLLTGCPMGDRAPEYAQADAVVVNDKICVYIKSEKLVSEEKILRISVMKAGDDKNSYEKQFYSPVLNVTLKAGECIAGVSDFNYEPGYSYDINIQTPLNNYQTSFIVWINGKRLMLK</sequence>
<keyword evidence="1" id="KW-0732">Signal</keyword>
<dbReference type="Pfam" id="PF24295">
    <property type="entry name" value="DUF7480"/>
    <property type="match status" value="1"/>
</dbReference>
<dbReference type="PROSITE" id="PS51257">
    <property type="entry name" value="PROKAR_LIPOPROTEIN"/>
    <property type="match status" value="1"/>
</dbReference>
<accession>A0A085G9U0</accession>
<dbReference type="InterPro" id="IPR055903">
    <property type="entry name" value="DUF7480"/>
</dbReference>
<evidence type="ECO:0000259" key="2">
    <source>
        <dbReference type="Pfam" id="PF24295"/>
    </source>
</evidence>
<dbReference type="NCBIfam" id="NF045617">
    <property type="entry name" value="mostly_LP"/>
    <property type="match status" value="1"/>
</dbReference>
<protein>
    <recommendedName>
        <fullName evidence="2">DUF7480 domain-containing protein</fullName>
    </recommendedName>
</protein>
<dbReference type="InterPro" id="IPR054657">
    <property type="entry name" value="T6SS_periplasmic_put"/>
</dbReference>
<name>A0A085G9U0_9ENTR</name>
<dbReference type="OrthoDB" id="6563411at2"/>
<dbReference type="Proteomes" id="UP000028653">
    <property type="component" value="Unassembled WGS sequence"/>
</dbReference>
<evidence type="ECO:0000256" key="1">
    <source>
        <dbReference type="SAM" id="SignalP"/>
    </source>
</evidence>
<comment type="caution">
    <text evidence="3">The sequence shown here is derived from an EMBL/GenBank/DDBJ whole genome shotgun (WGS) entry which is preliminary data.</text>
</comment>
<dbReference type="RefSeq" id="WP_034496880.1">
    <property type="nucleotide sequence ID" value="NZ_JMPI01000038.1"/>
</dbReference>
<dbReference type="AlphaFoldDB" id="A0A085G9U0"/>
<proteinExistence type="predicted"/>
<dbReference type="eggNOG" id="ENOG5033NQ5">
    <property type="taxonomic scope" value="Bacteria"/>
</dbReference>
<organism evidence="3 4">
    <name type="scientific">Buttiauxella agrestis ATCC 33320</name>
    <dbReference type="NCBI Taxonomy" id="1006004"/>
    <lineage>
        <taxon>Bacteria</taxon>
        <taxon>Pseudomonadati</taxon>
        <taxon>Pseudomonadota</taxon>
        <taxon>Gammaproteobacteria</taxon>
        <taxon>Enterobacterales</taxon>
        <taxon>Enterobacteriaceae</taxon>
        <taxon>Buttiauxella</taxon>
    </lineage>
</organism>
<feature type="domain" description="DUF7480" evidence="2">
    <location>
        <begin position="26"/>
        <end position="112"/>
    </location>
</feature>
<dbReference type="EMBL" id="JMPI01000038">
    <property type="protein sequence ID" value="KFC80485.1"/>
    <property type="molecule type" value="Genomic_DNA"/>
</dbReference>
<feature type="chain" id="PRO_5001791110" description="DUF7480 domain-containing protein" evidence="1">
    <location>
        <begin position="23"/>
        <end position="127"/>
    </location>
</feature>
<dbReference type="STRING" id="1006004.GBAG_2725"/>
<gene>
    <name evidence="3" type="ORF">GBAG_2725</name>
</gene>